<gene>
    <name evidence="2" type="primary">tssJ</name>
    <name evidence="2" type="ORF">HAV22_23265</name>
</gene>
<dbReference type="PANTHER" id="PTHR37625">
    <property type="entry name" value="OUTER MEMBRANE LIPOPROTEIN-RELATED"/>
    <property type="match status" value="1"/>
</dbReference>
<dbReference type="PANTHER" id="PTHR37625:SF4">
    <property type="entry name" value="OUTER MEMBRANE LIPOPROTEIN"/>
    <property type="match status" value="1"/>
</dbReference>
<keyword evidence="2" id="KW-0449">Lipoprotein</keyword>
<evidence type="ECO:0000313" key="3">
    <source>
        <dbReference type="Proteomes" id="UP000716322"/>
    </source>
</evidence>
<accession>A0ABX0PI97</accession>
<dbReference type="NCBIfam" id="TIGR03352">
    <property type="entry name" value="VI_chp_3"/>
    <property type="match status" value="1"/>
</dbReference>
<dbReference type="InterPro" id="IPR017734">
    <property type="entry name" value="T6SS_SciN"/>
</dbReference>
<reference evidence="2 3" key="1">
    <citation type="submission" date="2020-03" db="EMBL/GenBank/DDBJ databases">
        <title>Genome sequence of strain Massilia sp. TW-1.</title>
        <authorList>
            <person name="Chaudhary D.K."/>
        </authorList>
    </citation>
    <scope>NUCLEOTIDE SEQUENCE [LARGE SCALE GENOMIC DNA]</scope>
    <source>
        <strain evidence="2 3">TW-1</strain>
    </source>
</reference>
<dbReference type="PROSITE" id="PS51257">
    <property type="entry name" value="PROKAR_LIPOPROTEIN"/>
    <property type="match status" value="1"/>
</dbReference>
<feature type="signal peptide" evidence="1">
    <location>
        <begin position="1"/>
        <end position="20"/>
    </location>
</feature>
<protein>
    <submittedName>
        <fullName evidence="2">Type VI secretion system lipoprotein TssJ</fullName>
    </submittedName>
</protein>
<dbReference type="InterPro" id="IPR038706">
    <property type="entry name" value="Type_VI_SciN-like_sf"/>
</dbReference>
<keyword evidence="1" id="KW-0732">Signal</keyword>
<proteinExistence type="predicted"/>
<evidence type="ECO:0000313" key="2">
    <source>
        <dbReference type="EMBL" id="NIA56552.1"/>
    </source>
</evidence>
<organism evidence="2 3">
    <name type="scientific">Telluria antibiotica</name>
    <dbReference type="NCBI Taxonomy" id="2717319"/>
    <lineage>
        <taxon>Bacteria</taxon>
        <taxon>Pseudomonadati</taxon>
        <taxon>Pseudomonadota</taxon>
        <taxon>Betaproteobacteria</taxon>
        <taxon>Burkholderiales</taxon>
        <taxon>Oxalobacteraceae</taxon>
        <taxon>Telluria group</taxon>
        <taxon>Telluria</taxon>
    </lineage>
</organism>
<feature type="chain" id="PRO_5045421442" evidence="1">
    <location>
        <begin position="21"/>
        <end position="186"/>
    </location>
</feature>
<name>A0ABX0PI97_9BURK</name>
<evidence type="ECO:0000256" key="1">
    <source>
        <dbReference type="SAM" id="SignalP"/>
    </source>
</evidence>
<comment type="caution">
    <text evidence="2">The sequence shown here is derived from an EMBL/GenBank/DDBJ whole genome shotgun (WGS) entry which is preliminary data.</text>
</comment>
<dbReference type="Pfam" id="PF12790">
    <property type="entry name" value="T6SS-SciN"/>
    <property type="match status" value="1"/>
</dbReference>
<dbReference type="Proteomes" id="UP000716322">
    <property type="component" value="Unassembled WGS sequence"/>
</dbReference>
<dbReference type="EMBL" id="JAAQOM010000015">
    <property type="protein sequence ID" value="NIA56552.1"/>
    <property type="molecule type" value="Genomic_DNA"/>
</dbReference>
<sequence length="186" mass="19321">MRSWMGLCCLASLLGGCAGGAGTLGGSALEAIGLRKPPPLPEAQQPPRNVVVHLHAAPRLNVDARGQPLALLVRIYKLRQRAAFDQAPYAAFLSPQAERDALGTDLVDVREISLVPGQKLDINDKVSLDTPWLGVVALFHAPAAQGWRVAFAAADAERAGVTVGLHACALTVGTGAAPAGSLVHCQ</sequence>
<dbReference type="Gene3D" id="2.60.40.4150">
    <property type="entry name" value="Type VI secretion system, lipoprotein SciN"/>
    <property type="match status" value="1"/>
</dbReference>
<keyword evidence="3" id="KW-1185">Reference proteome</keyword>